<evidence type="ECO:0000256" key="1">
    <source>
        <dbReference type="ARBA" id="ARBA00022723"/>
    </source>
</evidence>
<reference evidence="6 7" key="1">
    <citation type="submission" date="2018-11" db="EMBL/GenBank/DDBJ databases">
        <title>Sequencing the genomes of 1000 actinobacteria strains.</title>
        <authorList>
            <person name="Klenk H.-P."/>
        </authorList>
    </citation>
    <scope>NUCLEOTIDE SEQUENCE [LARGE SCALE GENOMIC DNA]</scope>
    <source>
        <strain evidence="6 7">DSM 14418</strain>
    </source>
</reference>
<protein>
    <submittedName>
        <fullName evidence="6">Peptidoglycan/xylan/chitin deacetylase (PgdA/CDA1 family)</fullName>
    </submittedName>
</protein>
<evidence type="ECO:0000313" key="6">
    <source>
        <dbReference type="EMBL" id="RPF25865.1"/>
    </source>
</evidence>
<feature type="region of interest" description="Disordered" evidence="3">
    <location>
        <begin position="23"/>
        <end position="95"/>
    </location>
</feature>
<dbReference type="InterPro" id="IPR002509">
    <property type="entry name" value="NODB_dom"/>
</dbReference>
<keyword evidence="1" id="KW-0479">Metal-binding</keyword>
<feature type="domain" description="NodB homology" evidence="5">
    <location>
        <begin position="113"/>
        <end position="301"/>
    </location>
</feature>
<feature type="compositionally biased region" description="Low complexity" evidence="3">
    <location>
        <begin position="30"/>
        <end position="86"/>
    </location>
</feature>
<feature type="signal peptide" evidence="4">
    <location>
        <begin position="1"/>
        <end position="19"/>
    </location>
</feature>
<evidence type="ECO:0000259" key="5">
    <source>
        <dbReference type="PROSITE" id="PS51677"/>
    </source>
</evidence>
<evidence type="ECO:0000256" key="3">
    <source>
        <dbReference type="SAM" id="MobiDB-lite"/>
    </source>
</evidence>
<dbReference type="Pfam" id="PF01522">
    <property type="entry name" value="Polysacc_deac_1"/>
    <property type="match status" value="1"/>
</dbReference>
<dbReference type="Gene3D" id="3.20.20.370">
    <property type="entry name" value="Glycoside hydrolase/deacetylase"/>
    <property type="match status" value="1"/>
</dbReference>
<dbReference type="PANTHER" id="PTHR10587:SF133">
    <property type="entry name" value="CHITIN DEACETYLASE 1-RELATED"/>
    <property type="match status" value="1"/>
</dbReference>
<comment type="caution">
    <text evidence="6">The sequence shown here is derived from an EMBL/GenBank/DDBJ whole genome shotgun (WGS) entry which is preliminary data.</text>
</comment>
<keyword evidence="4" id="KW-0732">Signal</keyword>
<proteinExistence type="predicted"/>
<feature type="chain" id="PRO_5039648134" evidence="4">
    <location>
        <begin position="20"/>
        <end position="308"/>
    </location>
</feature>
<dbReference type="PROSITE" id="PS51257">
    <property type="entry name" value="PROKAR_LIPOPROTEIN"/>
    <property type="match status" value="1"/>
</dbReference>
<evidence type="ECO:0000256" key="2">
    <source>
        <dbReference type="ARBA" id="ARBA00022801"/>
    </source>
</evidence>
<dbReference type="CDD" id="cd10917">
    <property type="entry name" value="CE4_NodB_like_6s_7s"/>
    <property type="match status" value="1"/>
</dbReference>
<dbReference type="InterPro" id="IPR050248">
    <property type="entry name" value="Polysacc_deacetylase_ArnD"/>
</dbReference>
<dbReference type="GO" id="GO:0016810">
    <property type="term" value="F:hydrolase activity, acting on carbon-nitrogen (but not peptide) bonds"/>
    <property type="evidence" value="ECO:0007669"/>
    <property type="project" value="InterPro"/>
</dbReference>
<keyword evidence="7" id="KW-1185">Reference proteome</keyword>
<keyword evidence="2" id="KW-0378">Hydrolase</keyword>
<evidence type="ECO:0000256" key="4">
    <source>
        <dbReference type="SAM" id="SignalP"/>
    </source>
</evidence>
<dbReference type="EMBL" id="RKRA01000001">
    <property type="protein sequence ID" value="RPF25865.1"/>
    <property type="molecule type" value="Genomic_DNA"/>
</dbReference>
<dbReference type="SUPFAM" id="SSF88713">
    <property type="entry name" value="Glycoside hydrolase/deacetylase"/>
    <property type="match status" value="1"/>
</dbReference>
<evidence type="ECO:0000313" key="7">
    <source>
        <dbReference type="Proteomes" id="UP000280726"/>
    </source>
</evidence>
<dbReference type="Proteomes" id="UP000280726">
    <property type="component" value="Unassembled WGS sequence"/>
</dbReference>
<dbReference type="GO" id="GO:0016020">
    <property type="term" value="C:membrane"/>
    <property type="evidence" value="ECO:0007669"/>
    <property type="project" value="TreeGrafter"/>
</dbReference>
<name>A0A3N4ZXV1_9MICO</name>
<dbReference type="PROSITE" id="PS51677">
    <property type="entry name" value="NODB"/>
    <property type="match status" value="1"/>
</dbReference>
<dbReference type="GO" id="GO:0046872">
    <property type="term" value="F:metal ion binding"/>
    <property type="evidence" value="ECO:0007669"/>
    <property type="project" value="UniProtKB-KW"/>
</dbReference>
<dbReference type="GO" id="GO:0005975">
    <property type="term" value="P:carbohydrate metabolic process"/>
    <property type="evidence" value="ECO:0007669"/>
    <property type="project" value="InterPro"/>
</dbReference>
<dbReference type="InterPro" id="IPR011330">
    <property type="entry name" value="Glyco_hydro/deAcase_b/a-brl"/>
</dbReference>
<organism evidence="6 7">
    <name type="scientific">Georgenia muralis</name>
    <dbReference type="NCBI Taxonomy" id="154117"/>
    <lineage>
        <taxon>Bacteria</taxon>
        <taxon>Bacillati</taxon>
        <taxon>Actinomycetota</taxon>
        <taxon>Actinomycetes</taxon>
        <taxon>Micrococcales</taxon>
        <taxon>Bogoriellaceae</taxon>
        <taxon>Georgenia</taxon>
    </lineage>
</organism>
<dbReference type="PANTHER" id="PTHR10587">
    <property type="entry name" value="GLYCOSYL TRANSFERASE-RELATED"/>
    <property type="match status" value="1"/>
</dbReference>
<gene>
    <name evidence="6" type="ORF">EDD32_0279</name>
</gene>
<dbReference type="AlphaFoldDB" id="A0A3N4ZXV1"/>
<accession>A0A3N4ZXV1</accession>
<sequence>MRAVLATVAAMALTLVTVACLPADDPDPGPSGTTTETPSGPRTTGPAPEPTPATTEPAPATTAPTPATTQPAPATTHPAPATTAPAPATPPAPALVPAAWRGADIEVLPGAGPVVALTFDGGASDAAVAPILATLDRYDVPATFFVTGAFARTYPDAVRAMAAAGHPVGNHSDTHPSFADSTNEVIRAELAGAEAAISALTGRTTRPLFRFPFGARTDLDVAVVNGEGYVPFRWSTDTLGWQGTEGGITADVVTDRVLGTARDGQIVLMHVGANPDDGTTLDADALPAVIEGLRARGYGFVHLGGVVR</sequence>